<dbReference type="Ensembl" id="ENSCUST00005014541.1">
    <property type="protein sequence ID" value="ENSCUSP00005013988.1"/>
    <property type="gene ID" value="ENSCUSG00005009016.1"/>
</dbReference>
<feature type="compositionally biased region" description="Polar residues" evidence="5">
    <location>
        <begin position="164"/>
        <end position="174"/>
    </location>
</feature>
<dbReference type="SMART" id="SM00184">
    <property type="entry name" value="RING"/>
    <property type="match status" value="1"/>
</dbReference>
<dbReference type="InterPro" id="IPR003879">
    <property type="entry name" value="Butyrophylin_SPRY"/>
</dbReference>
<feature type="region of interest" description="Disordered" evidence="5">
    <location>
        <begin position="143"/>
        <end position="178"/>
    </location>
</feature>
<feature type="domain" description="RING-type" evidence="6">
    <location>
        <begin position="37"/>
        <end position="78"/>
    </location>
</feature>
<reference evidence="7" key="2">
    <citation type="submission" date="2025-08" db="UniProtKB">
        <authorList>
            <consortium name="Ensembl"/>
        </authorList>
    </citation>
    <scope>IDENTIFICATION</scope>
</reference>
<dbReference type="CDD" id="cd16594">
    <property type="entry name" value="RING-HC_TRIM7-like_C-IV"/>
    <property type="match status" value="1"/>
</dbReference>
<dbReference type="SUPFAM" id="SSF49899">
    <property type="entry name" value="Concanavalin A-like lectins/glucanases"/>
    <property type="match status" value="1"/>
</dbReference>
<evidence type="ECO:0000313" key="7">
    <source>
        <dbReference type="Ensembl" id="ENSCUSP00005013988.1"/>
    </source>
</evidence>
<evidence type="ECO:0000256" key="3">
    <source>
        <dbReference type="ARBA" id="ARBA00022833"/>
    </source>
</evidence>
<evidence type="ECO:0000313" key="8">
    <source>
        <dbReference type="Proteomes" id="UP000694563"/>
    </source>
</evidence>
<keyword evidence="2 4" id="KW-0863">Zinc-finger</keyword>
<dbReference type="InterPro" id="IPR013083">
    <property type="entry name" value="Znf_RING/FYVE/PHD"/>
</dbReference>
<evidence type="ECO:0000256" key="5">
    <source>
        <dbReference type="SAM" id="MobiDB-lite"/>
    </source>
</evidence>
<reference evidence="7" key="1">
    <citation type="submission" date="2020-10" db="EMBL/GenBank/DDBJ databases">
        <title>Catharus ustulatus (Swainson's thrush) genome, bCatUst1, primary haplotype v2.</title>
        <authorList>
            <person name="Delmore K."/>
            <person name="Vafadar M."/>
            <person name="Formenti G."/>
            <person name="Chow W."/>
            <person name="Pelan S."/>
            <person name="Howe K."/>
            <person name="Rhie A."/>
            <person name="Mountcastle J."/>
            <person name="Haase B."/>
            <person name="Fedrigo O."/>
            <person name="Jarvis E.D."/>
        </authorList>
    </citation>
    <scope>NUCLEOTIDE SEQUENCE [LARGE SCALE GENOMIC DNA]</scope>
</reference>
<feature type="region of interest" description="Disordered" evidence="5">
    <location>
        <begin position="1"/>
        <end position="27"/>
    </location>
</feature>
<dbReference type="SMART" id="SM00449">
    <property type="entry name" value="SPRY"/>
    <property type="match status" value="1"/>
</dbReference>
<feature type="compositionally biased region" description="Pro residues" evidence="5">
    <location>
        <begin position="257"/>
        <end position="266"/>
    </location>
</feature>
<dbReference type="PROSITE" id="PS50089">
    <property type="entry name" value="ZF_RING_2"/>
    <property type="match status" value="1"/>
</dbReference>
<dbReference type="InterPro" id="IPR017907">
    <property type="entry name" value="Znf_RING_CS"/>
</dbReference>
<dbReference type="InterPro" id="IPR003877">
    <property type="entry name" value="SPRY_dom"/>
</dbReference>
<accession>A0A8C3Y412</accession>
<protein>
    <recommendedName>
        <fullName evidence="6">RING-type domain-containing protein</fullName>
    </recommendedName>
</protein>
<dbReference type="Gene3D" id="2.60.120.920">
    <property type="match status" value="1"/>
</dbReference>
<keyword evidence="1" id="KW-0479">Metal-binding</keyword>
<dbReference type="PROSITE" id="PS00518">
    <property type="entry name" value="ZF_RING_1"/>
    <property type="match status" value="1"/>
</dbReference>
<dbReference type="InterPro" id="IPR043136">
    <property type="entry name" value="B30.2/SPRY_sf"/>
</dbReference>
<proteinExistence type="predicted"/>
<keyword evidence="3" id="KW-0862">Zinc</keyword>
<name>A0A8C3Y412_CATUS</name>
<dbReference type="AlphaFoldDB" id="A0A8C3Y412"/>
<dbReference type="Pfam" id="PF15227">
    <property type="entry name" value="zf-C3HC4_4"/>
    <property type="match status" value="1"/>
</dbReference>
<evidence type="ECO:0000256" key="2">
    <source>
        <dbReference type="ARBA" id="ARBA00022771"/>
    </source>
</evidence>
<keyword evidence="8" id="KW-1185">Reference proteome</keyword>
<evidence type="ECO:0000259" key="6">
    <source>
        <dbReference type="PROSITE" id="PS50089"/>
    </source>
</evidence>
<dbReference type="InterPro" id="IPR050143">
    <property type="entry name" value="TRIM/RBCC"/>
</dbReference>
<dbReference type="Gene3D" id="3.30.40.10">
    <property type="entry name" value="Zinc/RING finger domain, C3HC4 (zinc finger)"/>
    <property type="match status" value="1"/>
</dbReference>
<evidence type="ECO:0000256" key="4">
    <source>
        <dbReference type="PROSITE-ProRule" id="PRU00175"/>
    </source>
</evidence>
<dbReference type="PRINTS" id="PR01407">
    <property type="entry name" value="BUTYPHLNCDUF"/>
</dbReference>
<sequence>GITRGFDTTRGFGPGGSPRRPRIPRGSMDALPAEASCPICLEFFRDPVSIHCGHHFCRACIERCWEWPTDRFACPRCRDTAPQRSLRPSPELARVLEIRPSVRAPPGPLARARRPDSGADLCVLGAPGFASGRHYWEVEVTPRPARHKGGAPGARSGPWAPRARSTSAVGSEQTALAPGEQPRRFGVYLDHERGQLCFYNAESMSHIHTFHICCRERVFPSSACWPRAPASRSAPDGDWGGMGGRDGGWRRWKSCPGLPPPPPPPHHAALGLGEMEELPWGLGSCPGVWRCWPRAPASRSAPDGARGVKWGLGC</sequence>
<feature type="region of interest" description="Disordered" evidence="5">
    <location>
        <begin position="250"/>
        <end position="269"/>
    </location>
</feature>
<reference evidence="7" key="3">
    <citation type="submission" date="2025-09" db="UniProtKB">
        <authorList>
            <consortium name="Ensembl"/>
        </authorList>
    </citation>
    <scope>IDENTIFICATION</scope>
</reference>
<dbReference type="GO" id="GO:0008270">
    <property type="term" value="F:zinc ion binding"/>
    <property type="evidence" value="ECO:0007669"/>
    <property type="project" value="UniProtKB-KW"/>
</dbReference>
<dbReference type="SUPFAM" id="SSF57850">
    <property type="entry name" value="RING/U-box"/>
    <property type="match status" value="1"/>
</dbReference>
<organism evidence="7 8">
    <name type="scientific">Catharus ustulatus</name>
    <name type="common">Russet-backed thrush</name>
    <name type="synonym">Hylocichla ustulatus</name>
    <dbReference type="NCBI Taxonomy" id="91951"/>
    <lineage>
        <taxon>Eukaryota</taxon>
        <taxon>Metazoa</taxon>
        <taxon>Chordata</taxon>
        <taxon>Craniata</taxon>
        <taxon>Vertebrata</taxon>
        <taxon>Euteleostomi</taxon>
        <taxon>Archelosauria</taxon>
        <taxon>Archosauria</taxon>
        <taxon>Dinosauria</taxon>
        <taxon>Saurischia</taxon>
        <taxon>Theropoda</taxon>
        <taxon>Coelurosauria</taxon>
        <taxon>Aves</taxon>
        <taxon>Neognathae</taxon>
        <taxon>Neoaves</taxon>
        <taxon>Telluraves</taxon>
        <taxon>Australaves</taxon>
        <taxon>Passeriformes</taxon>
        <taxon>Turdidae</taxon>
        <taxon>Catharus</taxon>
    </lineage>
</organism>
<dbReference type="InterPro" id="IPR001841">
    <property type="entry name" value="Znf_RING"/>
</dbReference>
<dbReference type="Pfam" id="PF00622">
    <property type="entry name" value="SPRY"/>
    <property type="match status" value="1"/>
</dbReference>
<dbReference type="PANTHER" id="PTHR24103">
    <property type="entry name" value="E3 UBIQUITIN-PROTEIN LIGASE TRIM"/>
    <property type="match status" value="1"/>
</dbReference>
<dbReference type="Proteomes" id="UP000694563">
    <property type="component" value="Chromosome 36"/>
</dbReference>
<evidence type="ECO:0000256" key="1">
    <source>
        <dbReference type="ARBA" id="ARBA00022723"/>
    </source>
</evidence>
<dbReference type="InterPro" id="IPR013320">
    <property type="entry name" value="ConA-like_dom_sf"/>
</dbReference>